<comment type="caution">
    <text evidence="8">The sequence shown here is derived from an EMBL/GenBank/DDBJ whole genome shotgun (WGS) entry which is preliminary data.</text>
</comment>
<keyword evidence="6" id="KW-0418">Kinase</keyword>
<comment type="subcellular location">
    <subcellularLocation>
        <location evidence="1">Cytoplasm</location>
    </subcellularLocation>
</comment>
<evidence type="ECO:0000259" key="7">
    <source>
        <dbReference type="PROSITE" id="PS51093"/>
    </source>
</evidence>
<dbReference type="Pfam" id="PF00358">
    <property type="entry name" value="PTS_EIIA_1"/>
    <property type="match status" value="1"/>
</dbReference>
<evidence type="ECO:0000256" key="5">
    <source>
        <dbReference type="ARBA" id="ARBA00022683"/>
    </source>
</evidence>
<evidence type="ECO:0000313" key="9">
    <source>
        <dbReference type="Proteomes" id="UP000826651"/>
    </source>
</evidence>
<dbReference type="PROSITE" id="PS00371">
    <property type="entry name" value="PTS_EIIA_TYPE_1_HIS"/>
    <property type="match status" value="1"/>
</dbReference>
<keyword evidence="9" id="KW-1185">Reference proteome</keyword>
<evidence type="ECO:0000256" key="2">
    <source>
        <dbReference type="ARBA" id="ARBA00022448"/>
    </source>
</evidence>
<evidence type="ECO:0000256" key="6">
    <source>
        <dbReference type="ARBA" id="ARBA00022777"/>
    </source>
</evidence>
<dbReference type="EMBL" id="JAGSHT010000009">
    <property type="protein sequence ID" value="MBZ2196174.1"/>
    <property type="molecule type" value="Genomic_DNA"/>
</dbReference>
<dbReference type="PANTHER" id="PTHR45008:SF1">
    <property type="entry name" value="PTS SYSTEM GLUCOSE-SPECIFIC EIIA COMPONENT"/>
    <property type="match status" value="1"/>
</dbReference>
<keyword evidence="4" id="KW-0808">Transferase</keyword>
<feature type="domain" description="PTS EIIA type-1" evidence="7">
    <location>
        <begin position="35"/>
        <end position="140"/>
    </location>
</feature>
<protein>
    <submittedName>
        <fullName evidence="8">PTS glucose transporter subunit IIA</fullName>
    </submittedName>
</protein>
<dbReference type="Proteomes" id="UP000826651">
    <property type="component" value="Unassembled WGS sequence"/>
</dbReference>
<accession>A0ABS7S742</accession>
<dbReference type="Gene3D" id="2.70.70.10">
    <property type="entry name" value="Glucose Permease (Domain IIA)"/>
    <property type="match status" value="1"/>
</dbReference>
<keyword evidence="3 8" id="KW-0762">Sugar transport</keyword>
<dbReference type="PROSITE" id="PS51093">
    <property type="entry name" value="PTS_EIIA_TYPE_1"/>
    <property type="match status" value="1"/>
</dbReference>
<proteinExistence type="predicted"/>
<dbReference type="SUPFAM" id="SSF51261">
    <property type="entry name" value="Duplicated hybrid motif"/>
    <property type="match status" value="1"/>
</dbReference>
<evidence type="ECO:0000313" key="8">
    <source>
        <dbReference type="EMBL" id="MBZ2196174.1"/>
    </source>
</evidence>
<dbReference type="InterPro" id="IPR001127">
    <property type="entry name" value="PTS_EIIA_1_perm"/>
</dbReference>
<reference evidence="8 9" key="1">
    <citation type="submission" date="2021-04" db="EMBL/GenBank/DDBJ databases">
        <title>Ruania sp. nov., isolated from sandy soil of mangrove forest.</title>
        <authorList>
            <person name="Ge X."/>
            <person name="Huang R."/>
            <person name="Liu W."/>
        </authorList>
    </citation>
    <scope>NUCLEOTIDE SEQUENCE [LARGE SCALE GENOMIC DNA]</scope>
    <source>
        <strain evidence="8 9">N2-46</strain>
    </source>
</reference>
<dbReference type="RefSeq" id="WP_223404811.1">
    <property type="nucleotide sequence ID" value="NZ_JAGSHT010000009.1"/>
</dbReference>
<dbReference type="PANTHER" id="PTHR45008">
    <property type="entry name" value="PTS SYSTEM GLUCOSE-SPECIFIC EIIA COMPONENT"/>
    <property type="match status" value="1"/>
</dbReference>
<gene>
    <name evidence="8" type="ORF">KCQ71_08415</name>
</gene>
<organism evidence="8 9">
    <name type="scientific">Occultella gossypii</name>
    <dbReference type="NCBI Taxonomy" id="2800820"/>
    <lineage>
        <taxon>Bacteria</taxon>
        <taxon>Bacillati</taxon>
        <taxon>Actinomycetota</taxon>
        <taxon>Actinomycetes</taxon>
        <taxon>Micrococcales</taxon>
        <taxon>Ruaniaceae</taxon>
        <taxon>Occultella</taxon>
    </lineage>
</organism>
<evidence type="ECO:0000256" key="3">
    <source>
        <dbReference type="ARBA" id="ARBA00022597"/>
    </source>
</evidence>
<evidence type="ECO:0000256" key="1">
    <source>
        <dbReference type="ARBA" id="ARBA00004496"/>
    </source>
</evidence>
<keyword evidence="5" id="KW-0598">Phosphotransferase system</keyword>
<sequence length="166" mass="16745">MAATGRNRPATSAVGAVTVLAPMPGRAVALTEVPDPVFADAIVGPGVAVDPHREGEVEVIAPIGGTLVKVHPHAFVVADGNGHAVLVHLGIDTVQLAGDGFTVHVAEGTDVVAGQLVTTWSPQAVVDGGRSPICPVIALDSRAAALTECVELGDVLDAGDPLFDWA</sequence>
<dbReference type="InterPro" id="IPR011055">
    <property type="entry name" value="Dup_hybrid_motif"/>
</dbReference>
<dbReference type="InterPro" id="IPR050890">
    <property type="entry name" value="PTS_EIIA_component"/>
</dbReference>
<keyword evidence="2" id="KW-0813">Transport</keyword>
<evidence type="ECO:0000256" key="4">
    <source>
        <dbReference type="ARBA" id="ARBA00022679"/>
    </source>
</evidence>
<name>A0ABS7S742_9MICO</name>